<gene>
    <name evidence="5" type="ORF">HETSPECPRED_001479</name>
</gene>
<dbReference type="OrthoDB" id="1470350at2759"/>
<evidence type="ECO:0000256" key="4">
    <source>
        <dbReference type="ARBA" id="ARBA00023004"/>
    </source>
</evidence>
<keyword evidence="3" id="KW-0560">Oxidoreductase</keyword>
<dbReference type="EMBL" id="CAJPDS010000124">
    <property type="protein sequence ID" value="CAF9939083.1"/>
    <property type="molecule type" value="Genomic_DNA"/>
</dbReference>
<dbReference type="PANTHER" id="PTHR24305">
    <property type="entry name" value="CYTOCHROME P450"/>
    <property type="match status" value="1"/>
</dbReference>
<dbReference type="InterPro" id="IPR050121">
    <property type="entry name" value="Cytochrome_P450_monoxygenase"/>
</dbReference>
<evidence type="ECO:0000256" key="1">
    <source>
        <dbReference type="ARBA" id="ARBA00001971"/>
    </source>
</evidence>
<dbReference type="PANTHER" id="PTHR24305:SF235">
    <property type="entry name" value="CYTOCHROME P450 MONOOXYGENASE APDB-RELATED"/>
    <property type="match status" value="1"/>
</dbReference>
<keyword evidence="2" id="KW-0479">Metal-binding</keyword>
<keyword evidence="6" id="KW-1185">Reference proteome</keyword>
<comment type="cofactor">
    <cofactor evidence="1">
        <name>heme</name>
        <dbReference type="ChEBI" id="CHEBI:30413"/>
    </cofactor>
</comment>
<dbReference type="GO" id="GO:0005506">
    <property type="term" value="F:iron ion binding"/>
    <property type="evidence" value="ECO:0007669"/>
    <property type="project" value="InterPro"/>
</dbReference>
<proteinExistence type="predicted"/>
<dbReference type="GO" id="GO:0020037">
    <property type="term" value="F:heme binding"/>
    <property type="evidence" value="ECO:0007669"/>
    <property type="project" value="InterPro"/>
</dbReference>
<dbReference type="Pfam" id="PF00067">
    <property type="entry name" value="p450"/>
    <property type="match status" value="1"/>
</dbReference>
<name>A0A8H3J1X7_9LECA</name>
<dbReference type="GO" id="GO:0016705">
    <property type="term" value="F:oxidoreductase activity, acting on paired donors, with incorporation or reduction of molecular oxygen"/>
    <property type="evidence" value="ECO:0007669"/>
    <property type="project" value="InterPro"/>
</dbReference>
<evidence type="ECO:0008006" key="7">
    <source>
        <dbReference type="Google" id="ProtNLM"/>
    </source>
</evidence>
<sequence length="462" mass="51939">MALSATLLAAASLAKANATALGVCMFLLLIIYLIVTYARLSHVPGPFLASFTNLVRLRWVLTRKAQYVHIDLHKRYGQLVRIGPNVVSVGDPAEIQQIYGLTGHFIKSAFYPVLQPHAKGAAMPGLFNTQDEDLHRVMKKPIASIYSMTNLVSFESYVNSTMSVFFKELDRRFAETAEICDLGVWLQRFAFDVIGEITFSRRLGFLEGAQDVDGIMHSIWHHFEKAAPVGQVCWVDKLWNKNRMLAWLWPPPTSPIVRFATERADERKAKSPMEDSDLNNRDFLSRFIEAKSKDDKVPDWALTAWTTSNILAGSDTTAILLRTILYNLLRYPATMHQLQQELQEAADKGELSTDAVTWSEAKDLPFLDACIKEAGRLHPPFGLQLERVVPPEGAVICGKPFKAGTIVGINAWVAHRDESVFGSNASIWDPSRWLCEDEGQRKTMERSLLTVSPRKPVFSRYG</sequence>
<accession>A0A8H3J1X7</accession>
<comment type="caution">
    <text evidence="5">The sequence shown here is derived from an EMBL/GenBank/DDBJ whole genome shotgun (WGS) entry which is preliminary data.</text>
</comment>
<evidence type="ECO:0000256" key="2">
    <source>
        <dbReference type="ARBA" id="ARBA00022723"/>
    </source>
</evidence>
<keyword evidence="4" id="KW-0408">Iron</keyword>
<dbReference type="Gene3D" id="1.10.630.10">
    <property type="entry name" value="Cytochrome P450"/>
    <property type="match status" value="1"/>
</dbReference>
<evidence type="ECO:0000313" key="6">
    <source>
        <dbReference type="Proteomes" id="UP000664521"/>
    </source>
</evidence>
<dbReference type="AlphaFoldDB" id="A0A8H3J1X7"/>
<dbReference type="Proteomes" id="UP000664521">
    <property type="component" value="Unassembled WGS sequence"/>
</dbReference>
<evidence type="ECO:0000313" key="5">
    <source>
        <dbReference type="EMBL" id="CAF9939083.1"/>
    </source>
</evidence>
<dbReference type="CDD" id="cd11060">
    <property type="entry name" value="CYP57A1-like"/>
    <property type="match status" value="1"/>
</dbReference>
<dbReference type="GO" id="GO:0004497">
    <property type="term" value="F:monooxygenase activity"/>
    <property type="evidence" value="ECO:0007669"/>
    <property type="project" value="InterPro"/>
</dbReference>
<dbReference type="InterPro" id="IPR036396">
    <property type="entry name" value="Cyt_P450_sf"/>
</dbReference>
<reference evidence="5" key="1">
    <citation type="submission" date="2021-03" db="EMBL/GenBank/DDBJ databases">
        <authorList>
            <person name="Tagirdzhanova G."/>
        </authorList>
    </citation>
    <scope>NUCLEOTIDE SEQUENCE</scope>
</reference>
<dbReference type="GO" id="GO:0044550">
    <property type="term" value="P:secondary metabolite biosynthetic process"/>
    <property type="evidence" value="ECO:0007669"/>
    <property type="project" value="UniProtKB-ARBA"/>
</dbReference>
<protein>
    <recommendedName>
        <fullName evidence="7">Cytochrome P450</fullName>
    </recommendedName>
</protein>
<dbReference type="InterPro" id="IPR001128">
    <property type="entry name" value="Cyt_P450"/>
</dbReference>
<dbReference type="SUPFAM" id="SSF48264">
    <property type="entry name" value="Cytochrome P450"/>
    <property type="match status" value="1"/>
</dbReference>
<organism evidence="5 6">
    <name type="scientific">Heterodermia speciosa</name>
    <dbReference type="NCBI Taxonomy" id="116794"/>
    <lineage>
        <taxon>Eukaryota</taxon>
        <taxon>Fungi</taxon>
        <taxon>Dikarya</taxon>
        <taxon>Ascomycota</taxon>
        <taxon>Pezizomycotina</taxon>
        <taxon>Lecanoromycetes</taxon>
        <taxon>OSLEUM clade</taxon>
        <taxon>Lecanoromycetidae</taxon>
        <taxon>Caliciales</taxon>
        <taxon>Physciaceae</taxon>
        <taxon>Heterodermia</taxon>
    </lineage>
</organism>
<evidence type="ECO:0000256" key="3">
    <source>
        <dbReference type="ARBA" id="ARBA00023002"/>
    </source>
</evidence>